<dbReference type="SMART" id="SM00179">
    <property type="entry name" value="EGF_CA"/>
    <property type="match status" value="1"/>
</dbReference>
<dbReference type="Pfam" id="PF00008">
    <property type="entry name" value="EGF"/>
    <property type="match status" value="1"/>
</dbReference>
<dbReference type="Pfam" id="PF00024">
    <property type="entry name" value="PAN_1"/>
    <property type="match status" value="1"/>
</dbReference>
<evidence type="ECO:0000313" key="13">
    <source>
        <dbReference type="EMBL" id="CAG2252155.1"/>
    </source>
</evidence>
<dbReference type="InterPro" id="IPR002181">
    <property type="entry name" value="Fibrinogen_a/b/g_C_dom"/>
</dbReference>
<evidence type="ECO:0000313" key="14">
    <source>
        <dbReference type="Proteomes" id="UP000683360"/>
    </source>
</evidence>
<dbReference type="FunFam" id="2.10.25.10:FF:000247">
    <property type="entry name" value="Delta/notch like EGF repeat containing"/>
    <property type="match status" value="1"/>
</dbReference>
<dbReference type="PROSITE" id="PS00514">
    <property type="entry name" value="FIBRINOGEN_C_1"/>
    <property type="match status" value="1"/>
</dbReference>
<keyword evidence="5" id="KW-0106">Calcium</keyword>
<dbReference type="SUPFAM" id="SSF56496">
    <property type="entry name" value="Fibrinogen C-terminal domain-like"/>
    <property type="match status" value="1"/>
</dbReference>
<evidence type="ECO:0000256" key="6">
    <source>
        <dbReference type="ARBA" id="ARBA00022989"/>
    </source>
</evidence>
<dbReference type="CDD" id="cd00054">
    <property type="entry name" value="EGF_CA"/>
    <property type="match status" value="1"/>
</dbReference>
<dbReference type="PROSITE" id="PS00022">
    <property type="entry name" value="EGF_1"/>
    <property type="match status" value="1"/>
</dbReference>
<dbReference type="PANTHER" id="PTHR19143:SF458">
    <property type="entry name" value="FIBRINOGEN C-TERMINAL DOMAIN-CONTAINING PROTEIN-RELATED"/>
    <property type="match status" value="1"/>
</dbReference>
<name>A0A8S3V303_MYTED</name>
<dbReference type="SMART" id="SM00186">
    <property type="entry name" value="FBG"/>
    <property type="match status" value="1"/>
</dbReference>
<evidence type="ECO:0000256" key="9">
    <source>
        <dbReference type="ARBA" id="ARBA00023180"/>
    </source>
</evidence>
<dbReference type="PROSITE" id="PS51406">
    <property type="entry name" value="FIBRINOGEN_C_2"/>
    <property type="match status" value="1"/>
</dbReference>
<dbReference type="GO" id="GO:0120025">
    <property type="term" value="C:plasma membrane bounded cell projection"/>
    <property type="evidence" value="ECO:0007669"/>
    <property type="project" value="UniProtKB-ARBA"/>
</dbReference>
<evidence type="ECO:0000259" key="12">
    <source>
        <dbReference type="PROSITE" id="PS51406"/>
    </source>
</evidence>
<dbReference type="SMART" id="SM00181">
    <property type="entry name" value="EGF"/>
    <property type="match status" value="1"/>
</dbReference>
<evidence type="ECO:0000256" key="7">
    <source>
        <dbReference type="ARBA" id="ARBA00023136"/>
    </source>
</evidence>
<evidence type="ECO:0000256" key="8">
    <source>
        <dbReference type="ARBA" id="ARBA00023157"/>
    </source>
</evidence>
<keyword evidence="6" id="KW-1133">Transmembrane helix</keyword>
<dbReference type="InterPro" id="IPR020837">
    <property type="entry name" value="Fibrinogen_CS"/>
</dbReference>
<dbReference type="InterPro" id="IPR036056">
    <property type="entry name" value="Fibrinogen-like_C"/>
</dbReference>
<proteinExistence type="predicted"/>
<organism evidence="13 14">
    <name type="scientific">Mytilus edulis</name>
    <name type="common">Blue mussel</name>
    <dbReference type="NCBI Taxonomy" id="6550"/>
    <lineage>
        <taxon>Eukaryota</taxon>
        <taxon>Metazoa</taxon>
        <taxon>Spiralia</taxon>
        <taxon>Lophotrochozoa</taxon>
        <taxon>Mollusca</taxon>
        <taxon>Bivalvia</taxon>
        <taxon>Autobranchia</taxon>
        <taxon>Pteriomorphia</taxon>
        <taxon>Mytilida</taxon>
        <taxon>Mytiloidea</taxon>
        <taxon>Mytilidae</taxon>
        <taxon>Mytilinae</taxon>
        <taxon>Mytilus</taxon>
    </lineage>
</organism>
<keyword evidence="9" id="KW-0325">Glycoprotein</keyword>
<dbReference type="CDD" id="cd00087">
    <property type="entry name" value="FReD"/>
    <property type="match status" value="1"/>
</dbReference>
<dbReference type="InterPro" id="IPR001881">
    <property type="entry name" value="EGF-like_Ca-bd_dom"/>
</dbReference>
<sequence>MAESLFEERKKKRNFLEKRATIVSASIPKYVSGIDGCTTQVFPGATIGRLTELISSGKVDLISLDFVIIRVGTNNISSSQFVDMVDTIMSYFGDLIHKLNKKTFAKLIFTFILPRSVDHMETGDKVNKNNKQMDAHVIFAMENIGQKMCLRECTRYKGCSGVNYRADTLTCQLLSVSLPGDTLNDSEGFSFSNLDNYTPKDKQMDAHVIFALENRGPNMCLRECKHYKGCSGVNYRRDTLTCQLLSVSLPGDKLKDSEGFSFANLDNYTLDGDSCLPTNPCKEREKCVPLDINGHVCISYRSPCDEQPCTNGGVCRNQVNSYVCTCPDEWTGLNCDTNVCGVKMDCSDLKSPICKTGIYQLNMNGTINVLCVINDNGGGWTVFQRRQNGNVDFYRDWNSYKLGFGNMSDEFWLGNKYLHQLTNQGTFTLRIELEDFDGNHRYAEYTQFSISDERSGFKLHISDYTGMQTYKGAWWYNACHHSNLNGQYLTGAHASFADGVNWYPWRGHYYSLKSTKMMFRRA</sequence>
<keyword evidence="7" id="KW-0472">Membrane</keyword>
<evidence type="ECO:0000256" key="3">
    <source>
        <dbReference type="ARBA" id="ARBA00022692"/>
    </source>
</evidence>
<dbReference type="GO" id="GO:0005615">
    <property type="term" value="C:extracellular space"/>
    <property type="evidence" value="ECO:0007669"/>
    <property type="project" value="TreeGrafter"/>
</dbReference>
<keyword evidence="14" id="KW-1185">Reference proteome</keyword>
<dbReference type="EMBL" id="CAJPWZ010003110">
    <property type="protein sequence ID" value="CAG2252155.1"/>
    <property type="molecule type" value="Genomic_DNA"/>
</dbReference>
<dbReference type="InterPro" id="IPR050373">
    <property type="entry name" value="Fibrinogen_C-term_domain"/>
</dbReference>
<dbReference type="GO" id="GO:0071944">
    <property type="term" value="C:cell periphery"/>
    <property type="evidence" value="ECO:0007669"/>
    <property type="project" value="UniProtKB-ARBA"/>
</dbReference>
<dbReference type="Gene3D" id="3.90.215.10">
    <property type="entry name" value="Gamma Fibrinogen, chain A, domain 1"/>
    <property type="match status" value="2"/>
</dbReference>
<dbReference type="GO" id="GO:0016020">
    <property type="term" value="C:membrane"/>
    <property type="evidence" value="ECO:0007669"/>
    <property type="project" value="UniProtKB-SubCell"/>
</dbReference>
<gene>
    <name evidence="13" type="ORF">MEDL_63754</name>
</gene>
<dbReference type="GO" id="GO:0007399">
    <property type="term" value="P:nervous system development"/>
    <property type="evidence" value="ECO:0007669"/>
    <property type="project" value="UniProtKB-ARBA"/>
</dbReference>
<dbReference type="PROSITE" id="PS00010">
    <property type="entry name" value="ASX_HYDROXYL"/>
    <property type="match status" value="1"/>
</dbReference>
<feature type="domain" description="EGF-like" evidence="11">
    <location>
        <begin position="300"/>
        <end position="336"/>
    </location>
</feature>
<dbReference type="GO" id="GO:0005509">
    <property type="term" value="F:calcium ion binding"/>
    <property type="evidence" value="ECO:0007669"/>
    <property type="project" value="InterPro"/>
</dbReference>
<evidence type="ECO:0000256" key="2">
    <source>
        <dbReference type="ARBA" id="ARBA00022536"/>
    </source>
</evidence>
<dbReference type="PANTHER" id="PTHR19143">
    <property type="entry name" value="FIBRINOGEN/TENASCIN/ANGIOPOEITIN"/>
    <property type="match status" value="1"/>
</dbReference>
<evidence type="ECO:0000259" key="11">
    <source>
        <dbReference type="PROSITE" id="PS50026"/>
    </source>
</evidence>
<dbReference type="OrthoDB" id="6060545at2759"/>
<dbReference type="InterPro" id="IPR000152">
    <property type="entry name" value="EGF-type_Asp/Asn_hydroxyl_site"/>
</dbReference>
<keyword evidence="4" id="KW-0677">Repeat</keyword>
<comment type="caution">
    <text evidence="10">Lacks conserved residue(s) required for the propagation of feature annotation.</text>
</comment>
<keyword evidence="8 10" id="KW-1015">Disulfide bond</keyword>
<dbReference type="InterPro" id="IPR000742">
    <property type="entry name" value="EGF"/>
</dbReference>
<evidence type="ECO:0000256" key="5">
    <source>
        <dbReference type="ARBA" id="ARBA00022837"/>
    </source>
</evidence>
<evidence type="ECO:0000256" key="10">
    <source>
        <dbReference type="PROSITE-ProRule" id="PRU00076"/>
    </source>
</evidence>
<dbReference type="Gene3D" id="2.10.25.10">
    <property type="entry name" value="Laminin"/>
    <property type="match status" value="1"/>
</dbReference>
<keyword evidence="2 10" id="KW-0245">EGF-like domain</keyword>
<dbReference type="PROSITE" id="PS50026">
    <property type="entry name" value="EGF_3"/>
    <property type="match status" value="1"/>
</dbReference>
<keyword evidence="3" id="KW-0812">Transmembrane</keyword>
<comment type="subcellular location">
    <subcellularLocation>
        <location evidence="1">Membrane</location>
        <topology evidence="1">Single-pass membrane protein</topology>
    </subcellularLocation>
</comment>
<dbReference type="Pfam" id="PF00147">
    <property type="entry name" value="Fibrinogen_C"/>
    <property type="match status" value="2"/>
</dbReference>
<dbReference type="Proteomes" id="UP000683360">
    <property type="component" value="Unassembled WGS sequence"/>
</dbReference>
<protein>
    <submittedName>
        <fullName evidence="13">FCN</fullName>
    </submittedName>
</protein>
<dbReference type="InterPro" id="IPR014716">
    <property type="entry name" value="Fibrinogen_a/b/g_C_1"/>
</dbReference>
<dbReference type="SUPFAM" id="SSF57196">
    <property type="entry name" value="EGF/Laminin"/>
    <property type="match status" value="1"/>
</dbReference>
<comment type="caution">
    <text evidence="13">The sequence shown here is derived from an EMBL/GenBank/DDBJ whole genome shotgun (WGS) entry which is preliminary data.</text>
</comment>
<evidence type="ECO:0000256" key="4">
    <source>
        <dbReference type="ARBA" id="ARBA00022737"/>
    </source>
</evidence>
<accession>A0A8S3V303</accession>
<evidence type="ECO:0000256" key="1">
    <source>
        <dbReference type="ARBA" id="ARBA00004167"/>
    </source>
</evidence>
<dbReference type="AlphaFoldDB" id="A0A8S3V303"/>
<dbReference type="InterPro" id="IPR003609">
    <property type="entry name" value="Pan_app"/>
</dbReference>
<feature type="domain" description="Fibrinogen C-terminal" evidence="12">
    <location>
        <begin position="337"/>
        <end position="522"/>
    </location>
</feature>
<feature type="disulfide bond" evidence="10">
    <location>
        <begin position="326"/>
        <end position="335"/>
    </location>
</feature>
<reference evidence="13" key="1">
    <citation type="submission" date="2021-03" db="EMBL/GenBank/DDBJ databases">
        <authorList>
            <person name="Bekaert M."/>
        </authorList>
    </citation>
    <scope>NUCLEOTIDE SEQUENCE</scope>
</reference>